<dbReference type="SUPFAM" id="SSF56003">
    <property type="entry name" value="Molybdenum cofactor-binding domain"/>
    <property type="match status" value="1"/>
</dbReference>
<dbReference type="RefSeq" id="WP_331213889.1">
    <property type="nucleotide sequence ID" value="NZ_JAZGQK010000007.1"/>
</dbReference>
<evidence type="ECO:0000256" key="2">
    <source>
        <dbReference type="ARBA" id="ARBA00023002"/>
    </source>
</evidence>
<protein>
    <submittedName>
        <fullName evidence="4">Xanthine dehydrogenase family protein molybdopterin-binding subunit</fullName>
    </submittedName>
</protein>
<evidence type="ECO:0000313" key="4">
    <source>
        <dbReference type="EMBL" id="MEE6258761.1"/>
    </source>
</evidence>
<dbReference type="PANTHER" id="PTHR11908">
    <property type="entry name" value="XANTHINE DEHYDROGENASE"/>
    <property type="match status" value="1"/>
</dbReference>
<dbReference type="Pfam" id="PF02738">
    <property type="entry name" value="MoCoBD_1"/>
    <property type="match status" value="1"/>
</dbReference>
<dbReference type="InterPro" id="IPR016208">
    <property type="entry name" value="Ald_Oxase/xanthine_DH-like"/>
</dbReference>
<evidence type="ECO:0000256" key="1">
    <source>
        <dbReference type="ARBA" id="ARBA00022505"/>
    </source>
</evidence>
<evidence type="ECO:0000259" key="3">
    <source>
        <dbReference type="SMART" id="SM01008"/>
    </source>
</evidence>
<comment type="caution">
    <text evidence="4">The sequence shown here is derived from an EMBL/GenBank/DDBJ whole genome shotgun (WGS) entry which is preliminary data.</text>
</comment>
<accession>A0ABU7RQJ1</accession>
<organism evidence="4 5">
    <name type="scientific">Plantactinospora sonchi</name>
    <dbReference type="NCBI Taxonomy" id="1544735"/>
    <lineage>
        <taxon>Bacteria</taxon>
        <taxon>Bacillati</taxon>
        <taxon>Actinomycetota</taxon>
        <taxon>Actinomycetes</taxon>
        <taxon>Micromonosporales</taxon>
        <taxon>Micromonosporaceae</taxon>
        <taxon>Plantactinospora</taxon>
    </lineage>
</organism>
<dbReference type="PANTHER" id="PTHR11908:SF132">
    <property type="entry name" value="ALDEHYDE OXIDASE 1-RELATED"/>
    <property type="match status" value="1"/>
</dbReference>
<dbReference type="InterPro" id="IPR008274">
    <property type="entry name" value="AldOxase/xan_DH_MoCoBD1"/>
</dbReference>
<name>A0ABU7RQJ1_9ACTN</name>
<gene>
    <name evidence="4" type="ORF">V1633_09700</name>
</gene>
<feature type="domain" description="Aldehyde oxidase/xanthine dehydrogenase a/b hammerhead" evidence="3">
    <location>
        <begin position="19"/>
        <end position="126"/>
    </location>
</feature>
<keyword evidence="2" id="KW-0560">Oxidoreductase</keyword>
<dbReference type="Proteomes" id="UP001332243">
    <property type="component" value="Unassembled WGS sequence"/>
</dbReference>
<reference evidence="4 5" key="1">
    <citation type="submission" date="2024-01" db="EMBL/GenBank/DDBJ databases">
        <title>Genome insights into Plantactinospora sonchi sp. nov.</title>
        <authorList>
            <person name="Wang L."/>
        </authorList>
    </citation>
    <scope>NUCLEOTIDE SEQUENCE [LARGE SCALE GENOMIC DNA]</scope>
    <source>
        <strain evidence="4 5">NEAU-QY2</strain>
    </source>
</reference>
<dbReference type="EMBL" id="JAZGQK010000007">
    <property type="protein sequence ID" value="MEE6258761.1"/>
    <property type="molecule type" value="Genomic_DNA"/>
</dbReference>
<keyword evidence="5" id="KW-1185">Reference proteome</keyword>
<dbReference type="Pfam" id="PF01315">
    <property type="entry name" value="Ald_Xan_dh_C"/>
    <property type="match status" value="1"/>
</dbReference>
<keyword evidence="1" id="KW-0500">Molybdenum</keyword>
<dbReference type="SUPFAM" id="SSF54665">
    <property type="entry name" value="CO dehydrogenase molybdoprotein N-domain-like"/>
    <property type="match status" value="1"/>
</dbReference>
<proteinExistence type="predicted"/>
<sequence>MSRLVGRDVERVDGRAKVTGAARYAADQPVPDPLHGYLVLSTIARGEVTGIDTTAARARPGVVAVLTHADLPKLTVPGFPYLKGFIPMQDTRIHHDGQPVALVLAETWEQAREAAGLVRVDYRAETPKAVIADAAEEAILPRMFREKPNEFRRGDPEAALAGAPVTVDVTYTSPTHHHNPIEPHASTAVWEGGRLTLYETAQGVNATRGTVADILGVLRENVRVVSPYLGGGFGTKSPTWPHTVLAAVAAQLVGRPVRIVLTRAQMYTSVGHRSQFHQRLRIGATRQGRLTAISHTSTAQLSRTDEGVFNVSESSLLLYACPNVHVRQQGVRLDLPTSNYMRSPEMSAHFGLETALDELSHALGVDPLELRLRNHTDVNQQTGQRFSSKYLTDCYRMAAAAFGWSRRDPRPGATRDGDEFVGWGMATETHSYGHFPATAGVTVGTDGRAAVRLATQDIGTGTYTVVSQVAAEALGLPLTHVTAMIGDTALPVAGLSAASATVASVTGSVDQAARLARDAVVRLAVADARSPLYGLPPGRVVSGHGDLVDRERRDRRDSYRAVMGRAGRPVEVTGTVPNVPGHAYGVVFVEVRVHARYGRVRVTRVVTAHDAGRVLNRRTLRGQVLGGVTWGIGYALTERTVLDRRTARVVNANLSSYLLPVCADVPRVETLFVDRKDPVSTALGARGFGETPITGVPAAIGNAIFHATGRRLRDLPFTQDKLL</sequence>
<dbReference type="InterPro" id="IPR000674">
    <property type="entry name" value="Ald_Oxase/Xan_DH_a/b"/>
</dbReference>
<dbReference type="SMART" id="SM01008">
    <property type="entry name" value="Ald_Xan_dh_C"/>
    <property type="match status" value="1"/>
</dbReference>
<evidence type="ECO:0000313" key="5">
    <source>
        <dbReference type="Proteomes" id="UP001332243"/>
    </source>
</evidence>
<dbReference type="InterPro" id="IPR046867">
    <property type="entry name" value="AldOxase/xan_DH_MoCoBD2"/>
</dbReference>
<dbReference type="Gene3D" id="3.90.1170.50">
    <property type="entry name" value="Aldehyde oxidase/xanthine dehydrogenase, a/b hammerhead"/>
    <property type="match status" value="1"/>
</dbReference>
<dbReference type="Pfam" id="PF20256">
    <property type="entry name" value="MoCoBD_2"/>
    <property type="match status" value="1"/>
</dbReference>
<dbReference type="Gene3D" id="3.30.365.10">
    <property type="entry name" value="Aldehyde oxidase/xanthine dehydrogenase, molybdopterin binding domain"/>
    <property type="match status" value="4"/>
</dbReference>
<dbReference type="InterPro" id="IPR037165">
    <property type="entry name" value="AldOxase/xan_DH_Mopterin-bd_sf"/>
</dbReference>
<dbReference type="InterPro" id="IPR036856">
    <property type="entry name" value="Ald_Oxase/Xan_DH_a/b_sf"/>
</dbReference>